<evidence type="ECO:0000256" key="1">
    <source>
        <dbReference type="SAM" id="MobiDB-lite"/>
    </source>
</evidence>
<evidence type="ECO:0000313" key="2">
    <source>
        <dbReference type="EMBL" id="SOQ40714.1"/>
    </source>
</evidence>
<accession>A0A2H1VKC7</accession>
<sequence length="103" mass="11322">MGPNSNGSALSHSYKHRGQVWLDGRTVGRSGGTTSVETHTTASTDPHRTDRIISNAYMRCVLMTSYDAGLWTPALNMVPEIYLLIKIQFIANGNTEVVQLTLQ</sequence>
<gene>
    <name evidence="2" type="ORF">SFRICE_032936</name>
</gene>
<reference evidence="2" key="1">
    <citation type="submission" date="2016-07" db="EMBL/GenBank/DDBJ databases">
        <authorList>
            <person name="Bretaudeau A."/>
        </authorList>
    </citation>
    <scope>NUCLEOTIDE SEQUENCE</scope>
    <source>
        <strain evidence="2">Rice</strain>
        <tissue evidence="2">Whole body</tissue>
    </source>
</reference>
<name>A0A2H1VKC7_SPOFR</name>
<proteinExistence type="predicted"/>
<feature type="compositionally biased region" description="Low complexity" evidence="1">
    <location>
        <begin position="24"/>
        <end position="44"/>
    </location>
</feature>
<dbReference type="EMBL" id="ODYU01002788">
    <property type="protein sequence ID" value="SOQ40714.1"/>
    <property type="molecule type" value="Genomic_DNA"/>
</dbReference>
<protein>
    <submittedName>
        <fullName evidence="2">SFRICE_032936</fullName>
    </submittedName>
</protein>
<dbReference type="AlphaFoldDB" id="A0A2H1VKC7"/>
<organism evidence="2">
    <name type="scientific">Spodoptera frugiperda</name>
    <name type="common">Fall armyworm</name>
    <dbReference type="NCBI Taxonomy" id="7108"/>
    <lineage>
        <taxon>Eukaryota</taxon>
        <taxon>Metazoa</taxon>
        <taxon>Ecdysozoa</taxon>
        <taxon>Arthropoda</taxon>
        <taxon>Hexapoda</taxon>
        <taxon>Insecta</taxon>
        <taxon>Pterygota</taxon>
        <taxon>Neoptera</taxon>
        <taxon>Endopterygota</taxon>
        <taxon>Lepidoptera</taxon>
        <taxon>Glossata</taxon>
        <taxon>Ditrysia</taxon>
        <taxon>Noctuoidea</taxon>
        <taxon>Noctuidae</taxon>
        <taxon>Amphipyrinae</taxon>
        <taxon>Spodoptera</taxon>
    </lineage>
</organism>
<feature type="region of interest" description="Disordered" evidence="1">
    <location>
        <begin position="24"/>
        <end position="47"/>
    </location>
</feature>